<sequence length="222" mass="23900">MIPGEIFTLPGDITLNEGREAMTLMVANTGDRPVQVGSHFHFAETNAALDFDREAAHGMRLDIAAGTAVRFEPGQRREVQLIALVGDRKVFGFNGKVMGPLALVLALFLAAPDRAAAQDLDCSRSDLPQQAMNACAYREFEAADATLNAVWSDAIAFARSHDAGDALLSAQRAWLPYRDAACAAEAALFDGGSMAPLIRNTCLTALTEERTDHLRFFAEMGA</sequence>
<dbReference type="Gene3D" id="1.20.1270.180">
    <property type="match status" value="1"/>
</dbReference>
<dbReference type="GO" id="GO:0043419">
    <property type="term" value="P:urea catabolic process"/>
    <property type="evidence" value="ECO:0007669"/>
    <property type="project" value="UniProtKB-UniRule"/>
</dbReference>
<dbReference type="NCBIfam" id="TIGR00192">
    <property type="entry name" value="urease_beta"/>
    <property type="match status" value="1"/>
</dbReference>
<dbReference type="OrthoDB" id="9797217at2"/>
<dbReference type="InterPro" id="IPR002019">
    <property type="entry name" value="Urease_beta-like"/>
</dbReference>
<proteinExistence type="inferred from homology"/>
<comment type="subunit">
    <text evidence="3">Heterotrimer of UreA (gamma), UreB (beta) and UreC (alpha) subunits. Three heterotrimers associate to form the active enzyme.</text>
</comment>
<gene>
    <name evidence="5" type="primary">ureB1</name>
    <name evidence="3" type="synonym">ureB</name>
    <name evidence="5" type="ORF">ROA7023_02280</name>
</gene>
<dbReference type="InterPro" id="IPR009739">
    <property type="entry name" value="LprI-like_N"/>
</dbReference>
<dbReference type="SUPFAM" id="SSF51278">
    <property type="entry name" value="Urease, beta-subunit"/>
    <property type="match status" value="1"/>
</dbReference>
<dbReference type="AlphaFoldDB" id="A0A1Y5SYX4"/>
<dbReference type="HAMAP" id="MF_01954">
    <property type="entry name" value="Urease_beta"/>
    <property type="match status" value="1"/>
</dbReference>
<dbReference type="InterPro" id="IPR050069">
    <property type="entry name" value="Urease_subunit"/>
</dbReference>
<dbReference type="Proteomes" id="UP000193900">
    <property type="component" value="Unassembled WGS sequence"/>
</dbReference>
<feature type="domain" description="Lysozyme inhibitor LprI-like N-terminal" evidence="4">
    <location>
        <begin position="128"/>
        <end position="214"/>
    </location>
</feature>
<dbReference type="Gene3D" id="2.10.150.10">
    <property type="entry name" value="Urease, beta subunit"/>
    <property type="match status" value="1"/>
</dbReference>
<dbReference type="GO" id="GO:0035550">
    <property type="term" value="C:urease complex"/>
    <property type="evidence" value="ECO:0007669"/>
    <property type="project" value="InterPro"/>
</dbReference>
<dbReference type="PANTHER" id="PTHR33569">
    <property type="entry name" value="UREASE"/>
    <property type="match status" value="1"/>
</dbReference>
<keyword evidence="6" id="KW-1185">Reference proteome</keyword>
<evidence type="ECO:0000259" key="4">
    <source>
        <dbReference type="Pfam" id="PF07007"/>
    </source>
</evidence>
<comment type="pathway">
    <text evidence="3">Nitrogen metabolism; urea degradation; CO(2) and NH(3) from urea (urease route): step 1/1.</text>
</comment>
<dbReference type="FunFam" id="2.10.150.10:FF:000001">
    <property type="entry name" value="Urease subunit beta"/>
    <property type="match status" value="1"/>
</dbReference>
<comment type="subcellular location">
    <subcellularLocation>
        <location evidence="3">Cytoplasm</location>
    </subcellularLocation>
</comment>
<evidence type="ECO:0000256" key="2">
    <source>
        <dbReference type="ARBA" id="ARBA00047778"/>
    </source>
</evidence>
<accession>A0A1Y5SYX4</accession>
<reference evidence="5 6" key="1">
    <citation type="submission" date="2017-03" db="EMBL/GenBank/DDBJ databases">
        <authorList>
            <person name="Afonso C.L."/>
            <person name="Miller P.J."/>
            <person name="Scott M.A."/>
            <person name="Spackman E."/>
            <person name="Goraichik I."/>
            <person name="Dimitrov K.M."/>
            <person name="Suarez D.L."/>
            <person name="Swayne D.E."/>
        </authorList>
    </citation>
    <scope>NUCLEOTIDE SEQUENCE [LARGE SCALE GENOMIC DNA]</scope>
    <source>
        <strain evidence="5 6">CECT 7023</strain>
    </source>
</reference>
<dbReference type="InterPro" id="IPR036461">
    <property type="entry name" value="Urease_betasu_sf"/>
</dbReference>
<dbReference type="EMBL" id="FWFZ01000010">
    <property type="protein sequence ID" value="SLN51921.1"/>
    <property type="molecule type" value="Genomic_DNA"/>
</dbReference>
<dbReference type="EC" id="3.5.1.5" evidence="3"/>
<dbReference type="Pfam" id="PF07007">
    <property type="entry name" value="LprI"/>
    <property type="match status" value="1"/>
</dbReference>
<dbReference type="Pfam" id="PF00699">
    <property type="entry name" value="Urease_beta"/>
    <property type="match status" value="1"/>
</dbReference>
<dbReference type="NCBIfam" id="NF009682">
    <property type="entry name" value="PRK13203.1"/>
    <property type="match status" value="1"/>
</dbReference>
<evidence type="ECO:0000313" key="5">
    <source>
        <dbReference type="EMBL" id="SLN51921.1"/>
    </source>
</evidence>
<dbReference type="UniPathway" id="UPA00258">
    <property type="reaction ID" value="UER00370"/>
</dbReference>
<evidence type="ECO:0000256" key="3">
    <source>
        <dbReference type="HAMAP-Rule" id="MF_01954"/>
    </source>
</evidence>
<comment type="catalytic activity">
    <reaction evidence="2 3">
        <text>urea + 2 H2O + H(+) = hydrogencarbonate + 2 NH4(+)</text>
        <dbReference type="Rhea" id="RHEA:20557"/>
        <dbReference type="ChEBI" id="CHEBI:15377"/>
        <dbReference type="ChEBI" id="CHEBI:15378"/>
        <dbReference type="ChEBI" id="CHEBI:16199"/>
        <dbReference type="ChEBI" id="CHEBI:17544"/>
        <dbReference type="ChEBI" id="CHEBI:28938"/>
        <dbReference type="EC" id="3.5.1.5"/>
    </reaction>
</comment>
<protein>
    <recommendedName>
        <fullName evidence="3">Urease subunit beta</fullName>
        <ecNumber evidence="3">3.5.1.5</ecNumber>
    </recommendedName>
    <alternativeName>
        <fullName evidence="3">Urea amidohydrolase subunit beta</fullName>
    </alternativeName>
</protein>
<dbReference type="GO" id="GO:0009039">
    <property type="term" value="F:urease activity"/>
    <property type="evidence" value="ECO:0007669"/>
    <property type="project" value="UniProtKB-UniRule"/>
</dbReference>
<keyword evidence="3" id="KW-0963">Cytoplasm</keyword>
<dbReference type="CDD" id="cd00407">
    <property type="entry name" value="Urease_beta"/>
    <property type="match status" value="1"/>
</dbReference>
<organism evidence="5 6">
    <name type="scientific">Roseisalinus antarcticus</name>
    <dbReference type="NCBI Taxonomy" id="254357"/>
    <lineage>
        <taxon>Bacteria</taxon>
        <taxon>Pseudomonadati</taxon>
        <taxon>Pseudomonadota</taxon>
        <taxon>Alphaproteobacteria</taxon>
        <taxon>Rhodobacterales</taxon>
        <taxon>Roseobacteraceae</taxon>
        <taxon>Roseisalinus</taxon>
    </lineage>
</organism>
<name>A0A1Y5SYX4_9RHOB</name>
<evidence type="ECO:0000256" key="1">
    <source>
        <dbReference type="ARBA" id="ARBA00022801"/>
    </source>
</evidence>
<dbReference type="PANTHER" id="PTHR33569:SF1">
    <property type="entry name" value="UREASE"/>
    <property type="match status" value="1"/>
</dbReference>
<comment type="similarity">
    <text evidence="3">Belongs to the urease beta subunit family.</text>
</comment>
<evidence type="ECO:0000313" key="6">
    <source>
        <dbReference type="Proteomes" id="UP000193900"/>
    </source>
</evidence>
<keyword evidence="1 3" id="KW-0378">Hydrolase</keyword>